<dbReference type="GO" id="GO:0005794">
    <property type="term" value="C:Golgi apparatus"/>
    <property type="evidence" value="ECO:0007669"/>
    <property type="project" value="TreeGrafter"/>
</dbReference>
<proteinExistence type="predicted"/>
<dbReference type="InterPro" id="IPR001173">
    <property type="entry name" value="Glyco_trans_2-like"/>
</dbReference>
<dbReference type="PANTHER" id="PTHR11675">
    <property type="entry name" value="N-ACETYLGALACTOSAMINYLTRANSFERASE"/>
    <property type="match status" value="1"/>
</dbReference>
<dbReference type="Pfam" id="PF00535">
    <property type="entry name" value="Glycos_transf_2"/>
    <property type="match status" value="1"/>
</dbReference>
<dbReference type="OMA" id="RMSITIV"/>
<dbReference type="PANTHER" id="PTHR11675:SF119">
    <property type="entry name" value="POLYPEPTIDE N-ACETYLGALACTOSAMINYLTRANSFERASE 2"/>
    <property type="match status" value="1"/>
</dbReference>
<protein>
    <submittedName>
        <fullName evidence="3">Putative polypeptide N-acetylgalactosaminyltransferase-like protein 1</fullName>
    </submittedName>
</protein>
<dbReference type="InterPro" id="IPR029044">
    <property type="entry name" value="Nucleotide-diphossugar_trans"/>
</dbReference>
<keyword evidence="3" id="KW-0808">Transferase</keyword>
<dbReference type="OrthoDB" id="429263at2759"/>
<dbReference type="Proteomes" id="UP000054359">
    <property type="component" value="Unassembled WGS sequence"/>
</dbReference>
<keyword evidence="1" id="KW-1015">Disulfide bond</keyword>
<organism evidence="3 4">
    <name type="scientific">Stegodyphus mimosarum</name>
    <name type="common">African social velvet spider</name>
    <dbReference type="NCBI Taxonomy" id="407821"/>
    <lineage>
        <taxon>Eukaryota</taxon>
        <taxon>Metazoa</taxon>
        <taxon>Ecdysozoa</taxon>
        <taxon>Arthropoda</taxon>
        <taxon>Chelicerata</taxon>
        <taxon>Arachnida</taxon>
        <taxon>Araneae</taxon>
        <taxon>Araneomorphae</taxon>
        <taxon>Entelegynae</taxon>
        <taxon>Eresoidea</taxon>
        <taxon>Eresidae</taxon>
        <taxon>Stegodyphus</taxon>
    </lineage>
</organism>
<keyword evidence="4" id="KW-1185">Reference proteome</keyword>
<feature type="non-terminal residue" evidence="3">
    <location>
        <position position="227"/>
    </location>
</feature>
<gene>
    <name evidence="3" type="ORF">X975_05050</name>
</gene>
<dbReference type="GO" id="GO:0004653">
    <property type="term" value="F:polypeptide N-acetylgalactosaminyltransferase activity"/>
    <property type="evidence" value="ECO:0007669"/>
    <property type="project" value="TreeGrafter"/>
</dbReference>
<dbReference type="SUPFAM" id="SSF53448">
    <property type="entry name" value="Nucleotide-diphospho-sugar transferases"/>
    <property type="match status" value="1"/>
</dbReference>
<reference evidence="3 4" key="1">
    <citation type="submission" date="2013-11" db="EMBL/GenBank/DDBJ databases">
        <title>Genome sequencing of Stegodyphus mimosarum.</title>
        <authorList>
            <person name="Bechsgaard J."/>
        </authorList>
    </citation>
    <scope>NUCLEOTIDE SEQUENCE [LARGE SCALE GENOMIC DNA]</scope>
</reference>
<evidence type="ECO:0000259" key="2">
    <source>
        <dbReference type="Pfam" id="PF00535"/>
    </source>
</evidence>
<evidence type="ECO:0000313" key="3">
    <source>
        <dbReference type="EMBL" id="KFM83217.1"/>
    </source>
</evidence>
<dbReference type="EMBL" id="KL814687">
    <property type="protein sequence ID" value="KFM83217.1"/>
    <property type="molecule type" value="Genomic_DNA"/>
</dbReference>
<dbReference type="AlphaFoldDB" id="A0A087V0S8"/>
<evidence type="ECO:0000313" key="4">
    <source>
        <dbReference type="Proteomes" id="UP000054359"/>
    </source>
</evidence>
<evidence type="ECO:0000256" key="1">
    <source>
        <dbReference type="ARBA" id="ARBA00023157"/>
    </source>
</evidence>
<feature type="domain" description="Glycosyltransferase 2-like" evidence="2">
    <location>
        <begin position="66"/>
        <end position="203"/>
    </location>
</feature>
<dbReference type="STRING" id="407821.A0A087V0S8"/>
<accession>A0A087V0S8</accession>
<dbReference type="Gene3D" id="3.90.550.10">
    <property type="entry name" value="Spore Coat Polysaccharide Biosynthesis Protein SpsA, Chain A"/>
    <property type="match status" value="1"/>
</dbReference>
<dbReference type="GO" id="GO:0006493">
    <property type="term" value="P:protein O-linked glycosylation"/>
    <property type="evidence" value="ECO:0007669"/>
    <property type="project" value="TreeGrafter"/>
</dbReference>
<sequence>MKPITLAFDHESYIAKEKHIQKDGFAKHAFNFYASNSVAPDRNIPDSRHPNCKNKIYNIPDGFSVSVIITFHNEARSALLRTIISVLNRSPDDLLKDIILVDDFSDDASDGSELRNFPKVTLYRNSQREGLIRSRMIGAQISTGSHMMFLDSHCEVNIGWLTPLLQTVAKHPKALVTPVADIIDTDNLEYKPSSGEIKGGFDWSLNFQWQLISKTVNEEASDPTKIF</sequence>
<name>A0A087V0S8_STEMI</name>